<keyword evidence="3" id="KW-1185">Reference proteome</keyword>
<evidence type="ECO:0000256" key="1">
    <source>
        <dbReference type="SAM" id="MobiDB-lite"/>
    </source>
</evidence>
<gene>
    <name evidence="2" type="ORF">DKK78_11815</name>
</gene>
<dbReference type="EMBL" id="QGLO01000011">
    <property type="protein sequence ID" value="PXY88431.1"/>
    <property type="molecule type" value="Genomic_DNA"/>
</dbReference>
<feature type="region of interest" description="Disordered" evidence="1">
    <location>
        <begin position="145"/>
        <end position="164"/>
    </location>
</feature>
<dbReference type="RefSeq" id="WP_110448774.1">
    <property type="nucleotide sequence ID" value="NZ_CP132381.1"/>
</dbReference>
<protein>
    <recommendedName>
        <fullName evidence="4">ATPase</fullName>
    </recommendedName>
</protein>
<dbReference type="OrthoDB" id="6199459at2"/>
<accession>A0A2V4DW80</accession>
<reference evidence="2 3" key="1">
    <citation type="submission" date="2018-05" db="EMBL/GenBank/DDBJ databases">
        <title>Reference genomes for bee gut microbiota database.</title>
        <authorList>
            <person name="Ellegaard K.M."/>
        </authorList>
    </citation>
    <scope>NUCLEOTIDE SEQUENCE [LARGE SCALE GENOMIC DNA]</scope>
    <source>
        <strain evidence="2 3">ESL0172</strain>
    </source>
</reference>
<organism evidence="2 3">
    <name type="scientific">Gilliamella apis</name>
    <dbReference type="NCBI Taxonomy" id="1970738"/>
    <lineage>
        <taxon>Bacteria</taxon>
        <taxon>Pseudomonadati</taxon>
        <taxon>Pseudomonadota</taxon>
        <taxon>Gammaproteobacteria</taxon>
        <taxon>Orbales</taxon>
        <taxon>Orbaceae</taxon>
        <taxon>Gilliamella</taxon>
    </lineage>
</organism>
<evidence type="ECO:0000313" key="2">
    <source>
        <dbReference type="EMBL" id="PXY88431.1"/>
    </source>
</evidence>
<dbReference type="Proteomes" id="UP000247673">
    <property type="component" value="Unassembled WGS sequence"/>
</dbReference>
<proteinExistence type="predicted"/>
<sequence>MKIRILSAYCVQLGHEVSIDQARLEYLSEDHPSRYHFYCSSPDCFANKVRVIGVNYHYSAEESKKYKIPHFRKQDEHLPNCAWVIDTLKENQQGRLPNETEEEAKLRQIRQKLSDLIDVFDPTEDSDDIKNEDSFISSTPRFPEQQNTILNNNTKNDSSKSGCRRTNQLSRLIETWREAKNKLPKKEFEQLKLNVVGIGKLKLCNYFKRFNYAWNTEHFGVMYGGVKPDFKRYGLGFRMTFYDKINDCDVILYISKEKMEKYRYRRYFDMELSRDDIRYITVYFIPDKIELYENGKGYKSYQIEINQLKNFFLIVEPKT</sequence>
<evidence type="ECO:0008006" key="4">
    <source>
        <dbReference type="Google" id="ProtNLM"/>
    </source>
</evidence>
<evidence type="ECO:0000313" key="3">
    <source>
        <dbReference type="Proteomes" id="UP000247673"/>
    </source>
</evidence>
<name>A0A2V4DW80_9GAMM</name>
<dbReference type="AlphaFoldDB" id="A0A2V4DW80"/>
<comment type="caution">
    <text evidence="2">The sequence shown here is derived from an EMBL/GenBank/DDBJ whole genome shotgun (WGS) entry which is preliminary data.</text>
</comment>